<dbReference type="Gene3D" id="3.90.660.50">
    <property type="match status" value="1"/>
</dbReference>
<keyword evidence="2" id="KW-1185">Reference proteome</keyword>
<organism evidence="1 2">
    <name type="scientific">Paenibacillus piri</name>
    <dbReference type="NCBI Taxonomy" id="2547395"/>
    <lineage>
        <taxon>Bacteria</taxon>
        <taxon>Bacillati</taxon>
        <taxon>Bacillota</taxon>
        <taxon>Bacilli</taxon>
        <taxon>Bacillales</taxon>
        <taxon>Paenibacillaceae</taxon>
        <taxon>Paenibacillus</taxon>
    </lineage>
</organism>
<dbReference type="Proteomes" id="UP000295636">
    <property type="component" value="Unassembled WGS sequence"/>
</dbReference>
<gene>
    <name evidence="1" type="ORF">E1757_18055</name>
</gene>
<protein>
    <submittedName>
        <fullName evidence="1">FAD-dependent oxidoreductase</fullName>
    </submittedName>
</protein>
<dbReference type="InterPro" id="IPR036188">
    <property type="entry name" value="FAD/NAD-bd_sf"/>
</dbReference>
<dbReference type="Pfam" id="PF13450">
    <property type="entry name" value="NAD_binding_8"/>
    <property type="match status" value="1"/>
</dbReference>
<dbReference type="OrthoDB" id="5241828at2"/>
<dbReference type="EMBL" id="SMRT01000008">
    <property type="protein sequence ID" value="TDF96289.1"/>
    <property type="molecule type" value="Genomic_DNA"/>
</dbReference>
<dbReference type="Gene3D" id="3.50.50.60">
    <property type="entry name" value="FAD/NAD(P)-binding domain"/>
    <property type="match status" value="1"/>
</dbReference>
<comment type="caution">
    <text evidence="1">The sequence shown here is derived from an EMBL/GenBank/DDBJ whole genome shotgun (WGS) entry which is preliminary data.</text>
</comment>
<reference evidence="1 2" key="1">
    <citation type="submission" date="2019-03" db="EMBL/GenBank/DDBJ databases">
        <title>This is whole genome sequence of Paenibacillus sp MS74 strain.</title>
        <authorList>
            <person name="Trinh H.N."/>
        </authorList>
    </citation>
    <scope>NUCLEOTIDE SEQUENCE [LARGE SCALE GENOMIC DNA]</scope>
    <source>
        <strain evidence="1 2">MS74</strain>
    </source>
</reference>
<dbReference type="PANTHER" id="PTHR43734:SF1">
    <property type="entry name" value="PHYTOENE DESATURASE"/>
    <property type="match status" value="1"/>
</dbReference>
<proteinExistence type="predicted"/>
<sequence>MNKQRRKRCSMKQFDVAIIGGGFAGLVAAIDLAQAGKSVVLFERAKELGGRAISVKKNGAIFDIGSHAIIKGGALHQIFQDLGIRMDGVSPGTNVSFLWNNKVTHMYKFIFSQNLSWSGKMEFIKFYNKLRKFDANSVPAISLRSWVEQEFNDPMTRHIIYAMLRTNSYAQAIDLGPGEINQLGGTIHVCSNFG</sequence>
<accession>A0A4R5KL46</accession>
<evidence type="ECO:0000313" key="1">
    <source>
        <dbReference type="EMBL" id="TDF96289.1"/>
    </source>
</evidence>
<evidence type="ECO:0000313" key="2">
    <source>
        <dbReference type="Proteomes" id="UP000295636"/>
    </source>
</evidence>
<dbReference type="AlphaFoldDB" id="A0A4R5KL46"/>
<dbReference type="PRINTS" id="PR00419">
    <property type="entry name" value="ADXRDTASE"/>
</dbReference>
<dbReference type="SUPFAM" id="SSF51905">
    <property type="entry name" value="FAD/NAD(P)-binding domain"/>
    <property type="match status" value="1"/>
</dbReference>
<name>A0A4R5KL46_9BACL</name>
<dbReference type="PANTHER" id="PTHR43734">
    <property type="entry name" value="PHYTOENE DESATURASE"/>
    <property type="match status" value="1"/>
</dbReference>